<protein>
    <submittedName>
        <fullName evidence="2">Uncharacterized protein</fullName>
    </submittedName>
</protein>
<evidence type="ECO:0000256" key="1">
    <source>
        <dbReference type="SAM" id="MobiDB-lite"/>
    </source>
</evidence>
<keyword evidence="3" id="KW-1185">Reference proteome</keyword>
<organism evidence="2 3">
    <name type="scientific">Piedraia hortae CBS 480.64</name>
    <dbReference type="NCBI Taxonomy" id="1314780"/>
    <lineage>
        <taxon>Eukaryota</taxon>
        <taxon>Fungi</taxon>
        <taxon>Dikarya</taxon>
        <taxon>Ascomycota</taxon>
        <taxon>Pezizomycotina</taxon>
        <taxon>Dothideomycetes</taxon>
        <taxon>Dothideomycetidae</taxon>
        <taxon>Capnodiales</taxon>
        <taxon>Piedraiaceae</taxon>
        <taxon>Piedraia</taxon>
    </lineage>
</organism>
<gene>
    <name evidence="2" type="ORF">K470DRAFT_268889</name>
</gene>
<feature type="region of interest" description="Disordered" evidence="1">
    <location>
        <begin position="71"/>
        <end position="111"/>
    </location>
</feature>
<reference evidence="2" key="1">
    <citation type="journal article" date="2020" name="Stud. Mycol.">
        <title>101 Dothideomycetes genomes: a test case for predicting lifestyles and emergence of pathogens.</title>
        <authorList>
            <person name="Haridas S."/>
            <person name="Albert R."/>
            <person name="Binder M."/>
            <person name="Bloem J."/>
            <person name="Labutti K."/>
            <person name="Salamov A."/>
            <person name="Andreopoulos B."/>
            <person name="Baker S."/>
            <person name="Barry K."/>
            <person name="Bills G."/>
            <person name="Bluhm B."/>
            <person name="Cannon C."/>
            <person name="Castanera R."/>
            <person name="Culley D."/>
            <person name="Daum C."/>
            <person name="Ezra D."/>
            <person name="Gonzalez J."/>
            <person name="Henrissat B."/>
            <person name="Kuo A."/>
            <person name="Liang C."/>
            <person name="Lipzen A."/>
            <person name="Lutzoni F."/>
            <person name="Magnuson J."/>
            <person name="Mondo S."/>
            <person name="Nolan M."/>
            <person name="Ohm R."/>
            <person name="Pangilinan J."/>
            <person name="Park H.-J."/>
            <person name="Ramirez L."/>
            <person name="Alfaro M."/>
            <person name="Sun H."/>
            <person name="Tritt A."/>
            <person name="Yoshinaga Y."/>
            <person name="Zwiers L.-H."/>
            <person name="Turgeon B."/>
            <person name="Goodwin S."/>
            <person name="Spatafora J."/>
            <person name="Crous P."/>
            <person name="Grigoriev I."/>
        </authorList>
    </citation>
    <scope>NUCLEOTIDE SEQUENCE</scope>
    <source>
        <strain evidence="2">CBS 480.64</strain>
    </source>
</reference>
<evidence type="ECO:0000313" key="2">
    <source>
        <dbReference type="EMBL" id="KAF2862557.1"/>
    </source>
</evidence>
<accession>A0A6A7C5N6</accession>
<proteinExistence type="predicted"/>
<dbReference type="AlphaFoldDB" id="A0A6A7C5N6"/>
<feature type="compositionally biased region" description="Polar residues" evidence="1">
    <location>
        <begin position="88"/>
        <end position="104"/>
    </location>
</feature>
<sequence length="111" mass="12127">MTAKHTTSAHARAQSTVVQNFSDDLDSMFGLQSPGTLGRLAETVQLKKQVLNTADRELQDLEARLRETERRLAQVSGYRPGTPRGIPKTTTASTRGSATNSRPSTSRKEKA</sequence>
<dbReference type="OrthoDB" id="5408734at2759"/>
<dbReference type="Proteomes" id="UP000799421">
    <property type="component" value="Unassembled WGS sequence"/>
</dbReference>
<evidence type="ECO:0000313" key="3">
    <source>
        <dbReference type="Proteomes" id="UP000799421"/>
    </source>
</evidence>
<name>A0A6A7C5N6_9PEZI</name>
<dbReference type="EMBL" id="MU005965">
    <property type="protein sequence ID" value="KAF2862557.1"/>
    <property type="molecule type" value="Genomic_DNA"/>
</dbReference>